<evidence type="ECO:0000313" key="3">
    <source>
        <dbReference type="Proteomes" id="UP001145050"/>
    </source>
</evidence>
<gene>
    <name evidence="2" type="ORF">NC797_12140</name>
</gene>
<dbReference type="SUPFAM" id="SSF48452">
    <property type="entry name" value="TPR-like"/>
    <property type="match status" value="1"/>
</dbReference>
<evidence type="ECO:0008006" key="4">
    <source>
        <dbReference type="Google" id="ProtNLM"/>
    </source>
</evidence>
<feature type="repeat" description="TPR" evidence="1">
    <location>
        <begin position="396"/>
        <end position="429"/>
    </location>
</feature>
<name>A0A9X3WVC6_9BACI</name>
<dbReference type="PROSITE" id="PS50005">
    <property type="entry name" value="TPR"/>
    <property type="match status" value="1"/>
</dbReference>
<dbReference type="Proteomes" id="UP001145050">
    <property type="component" value="Unassembled WGS sequence"/>
</dbReference>
<accession>A0A9X3WVC6</accession>
<dbReference type="InterPro" id="IPR019734">
    <property type="entry name" value="TPR_rpt"/>
</dbReference>
<dbReference type="AlphaFoldDB" id="A0A9X3WVC6"/>
<protein>
    <recommendedName>
        <fullName evidence="4">Tetratricopeptide repeat protein</fullName>
    </recommendedName>
</protein>
<dbReference type="RefSeq" id="WP_272437060.1">
    <property type="nucleotide sequence ID" value="NZ_JAMQKB010000012.1"/>
</dbReference>
<proteinExistence type="predicted"/>
<comment type="caution">
    <text evidence="2">The sequence shown here is derived from an EMBL/GenBank/DDBJ whole genome shotgun (WGS) entry which is preliminary data.</text>
</comment>
<reference evidence="2" key="1">
    <citation type="submission" date="2022-06" db="EMBL/GenBank/DDBJ databases">
        <title>Aquibacillus sp. a new bacterium isolated from soil saline samples.</title>
        <authorList>
            <person name="Galisteo C."/>
            <person name="De La Haba R."/>
            <person name="Sanchez-Porro C."/>
            <person name="Ventosa A."/>
        </authorList>
    </citation>
    <scope>NUCLEOTIDE SEQUENCE</scope>
    <source>
        <strain evidence="2">3ASR75-11</strain>
    </source>
</reference>
<dbReference type="InterPro" id="IPR011990">
    <property type="entry name" value="TPR-like_helical_dom_sf"/>
</dbReference>
<dbReference type="Gene3D" id="1.25.40.10">
    <property type="entry name" value="Tetratricopeptide repeat domain"/>
    <property type="match status" value="1"/>
</dbReference>
<sequence length="458" mass="54090">METKVDVHLNNKQSLELSAKRLVIYQYTKIIEAMDTNQNTYYLFFFKDNYLTGHKLKTIMMGSYLHKALTNGIEFDGDHPITTSLLENRKSFIINRPHLFLKKAEKSYSKQELAFIYTILDTILTKESVKKYLKEMFYQYRRDGKLQAAYKLLLMYVDVDPSDPFGNDLKNSLQFQTYKEKYKNKDWLVQYDPDYLEKKAFSQLDDSSFYKHLLSMLEQQGRYMDLLAIRTKMLQYTSHQENLIAIKELIATHFDEKNQLNFLQYLARTNPNVPEFAQALLHAYTQAKAHDAVVKFVTEYRINVTPAQKEAMKQSFLTASLDTFTPLFDSLHHCIIHFFQDEKSILEKIVTRCVSAFLQQYNLDSIKIWFTPFHEKGFHLAIEQKLDLMKQYEDDPDQQLALGELYLLFQQPEKSIECFKWEMELNPDNPIPVRKLIKLYQDLGNSEEAKAYQQLLVI</sequence>
<organism evidence="2 3">
    <name type="scientific">Terrihalobacillus insolitus</name>
    <dbReference type="NCBI Taxonomy" id="2950438"/>
    <lineage>
        <taxon>Bacteria</taxon>
        <taxon>Bacillati</taxon>
        <taxon>Bacillota</taxon>
        <taxon>Bacilli</taxon>
        <taxon>Bacillales</taxon>
        <taxon>Bacillaceae</taxon>
        <taxon>Terrihalobacillus</taxon>
    </lineage>
</organism>
<evidence type="ECO:0000313" key="2">
    <source>
        <dbReference type="EMBL" id="MDC3425253.1"/>
    </source>
</evidence>
<evidence type="ECO:0000256" key="1">
    <source>
        <dbReference type="PROSITE-ProRule" id="PRU00339"/>
    </source>
</evidence>
<keyword evidence="3" id="KW-1185">Reference proteome</keyword>
<dbReference type="EMBL" id="JAMQKB010000012">
    <property type="protein sequence ID" value="MDC3425253.1"/>
    <property type="molecule type" value="Genomic_DNA"/>
</dbReference>
<keyword evidence="1" id="KW-0802">TPR repeat</keyword>